<proteinExistence type="predicted"/>
<dbReference type="Proteomes" id="UP000243463">
    <property type="component" value="Unassembled WGS sequence"/>
</dbReference>
<organism evidence="3 4">
    <name type="scientific">Acinetobacter apis</name>
    <dbReference type="NCBI Taxonomy" id="1229165"/>
    <lineage>
        <taxon>Bacteria</taxon>
        <taxon>Pseudomonadati</taxon>
        <taxon>Pseudomonadota</taxon>
        <taxon>Gammaproteobacteria</taxon>
        <taxon>Moraxellales</taxon>
        <taxon>Moraxellaceae</taxon>
        <taxon>Acinetobacter</taxon>
    </lineage>
</organism>
<dbReference type="Gene3D" id="3.40.190.10">
    <property type="entry name" value="Periplasmic binding protein-like II"/>
    <property type="match status" value="2"/>
</dbReference>
<dbReference type="SUPFAM" id="SSF53850">
    <property type="entry name" value="Periplasmic binding protein-like II"/>
    <property type="match status" value="1"/>
</dbReference>
<protein>
    <submittedName>
        <fullName evidence="3">Sulfonate transport system substrate-binding protein</fullName>
    </submittedName>
</protein>
<dbReference type="EMBL" id="FZLN01000001">
    <property type="protein sequence ID" value="SNQ29067.1"/>
    <property type="molecule type" value="Genomic_DNA"/>
</dbReference>
<evidence type="ECO:0000313" key="4">
    <source>
        <dbReference type="Proteomes" id="UP000243463"/>
    </source>
</evidence>
<dbReference type="PANTHER" id="PTHR30024">
    <property type="entry name" value="ALIPHATIC SULFONATES-BINDING PROTEIN-RELATED"/>
    <property type="match status" value="1"/>
</dbReference>
<dbReference type="PANTHER" id="PTHR30024:SF21">
    <property type="entry name" value="ABC TRANSPORTER SUBSTRATE-BINDING PROTEIN"/>
    <property type="match status" value="1"/>
</dbReference>
<feature type="chain" id="PRO_5012758660" evidence="1">
    <location>
        <begin position="29"/>
        <end position="358"/>
    </location>
</feature>
<name>A0A217EFE8_9GAMM</name>
<gene>
    <name evidence="3" type="ORF">SAMN05444584_1001</name>
</gene>
<keyword evidence="1" id="KW-0732">Signal</keyword>
<evidence type="ECO:0000313" key="3">
    <source>
        <dbReference type="EMBL" id="SNQ29067.1"/>
    </source>
</evidence>
<accession>A0A217EFE8</accession>
<dbReference type="InterPro" id="IPR015168">
    <property type="entry name" value="SsuA/THI5"/>
</dbReference>
<evidence type="ECO:0000256" key="1">
    <source>
        <dbReference type="SAM" id="SignalP"/>
    </source>
</evidence>
<feature type="domain" description="SsuA/THI5-like" evidence="2">
    <location>
        <begin position="66"/>
        <end position="260"/>
    </location>
</feature>
<feature type="signal peptide" evidence="1">
    <location>
        <begin position="1"/>
        <end position="28"/>
    </location>
</feature>
<evidence type="ECO:0000259" key="2">
    <source>
        <dbReference type="Pfam" id="PF09084"/>
    </source>
</evidence>
<sequence>MRVSSLKKKVWQTSIALLMTAFLQNVYAQAPSVIRIASPDLTTGSKHAGSGVVDVLYTKHWIEQEFAKEHIQVEWHFFKGAGPAINEALANQQIDFAFLGDLPPIIGKAGGLDTQLLVPTARGLTNYLVVRQDVKVNNLQGLKGQRVGLLRGTADELSFVAALHSQGLTTKDVRLVNLDFNAVNAALAAQKIDASWGGSRFFALRDRKIVQLPLSTRQLNGAGASQGIFLGTTAFIQKHPQETQRVVNQVVKGLAWLSEDKNKVPQIAIFFTQSGYPASVYAQELNNVNLKFLYSPLFDAYYLGQLEEKIKLAHSQGLIRQPLDLKPWVNPTFVQHAISTLKLELFWTPTTHYAYLKH</sequence>
<reference evidence="4" key="1">
    <citation type="submission" date="2017-06" db="EMBL/GenBank/DDBJ databases">
        <authorList>
            <person name="Varghese N."/>
            <person name="Submissions S."/>
        </authorList>
    </citation>
    <scope>NUCLEOTIDE SEQUENCE [LARGE SCALE GENOMIC DNA]</scope>
    <source>
        <strain evidence="4">ANC 5114</strain>
    </source>
</reference>
<keyword evidence="4" id="KW-1185">Reference proteome</keyword>
<dbReference type="Pfam" id="PF09084">
    <property type="entry name" value="NMT1"/>
    <property type="match status" value="1"/>
</dbReference>
<dbReference type="AlphaFoldDB" id="A0A217EFE8"/>